<evidence type="ECO:0000313" key="2">
    <source>
        <dbReference type="Proteomes" id="UP000186922"/>
    </source>
</evidence>
<organism evidence="1 2">
    <name type="scientific">Ramazzottius varieornatus</name>
    <name type="common">Water bear</name>
    <name type="synonym">Tardigrade</name>
    <dbReference type="NCBI Taxonomy" id="947166"/>
    <lineage>
        <taxon>Eukaryota</taxon>
        <taxon>Metazoa</taxon>
        <taxon>Ecdysozoa</taxon>
        <taxon>Tardigrada</taxon>
        <taxon>Eutardigrada</taxon>
        <taxon>Parachela</taxon>
        <taxon>Hypsibioidea</taxon>
        <taxon>Ramazzottiidae</taxon>
        <taxon>Ramazzottius</taxon>
    </lineage>
</organism>
<keyword evidence="2" id="KW-1185">Reference proteome</keyword>
<comment type="caution">
    <text evidence="1">The sequence shown here is derived from an EMBL/GenBank/DDBJ whole genome shotgun (WGS) entry which is preliminary data.</text>
</comment>
<dbReference type="AlphaFoldDB" id="A0A1D1UQQ5"/>
<evidence type="ECO:0000313" key="1">
    <source>
        <dbReference type="EMBL" id="GAU90012.1"/>
    </source>
</evidence>
<name>A0A1D1UQQ5_RAMVA</name>
<dbReference type="EMBL" id="BDGG01000001">
    <property type="protein sequence ID" value="GAU90012.1"/>
    <property type="molecule type" value="Genomic_DNA"/>
</dbReference>
<accession>A0A1D1UQQ5</accession>
<sequence length="209" mass="24405">MQNPAHNRGVAVMEVPGESRTCIALEESRADHFGERDLWYLLQPQLASVSAVRCRHDALAYNCQIVIGENVGELYSRWKEAMKKAHMEKMRKLKIRHPQEMIPSTRLAVIWNKDENESWGERSPIGRVKLQRDLASSNSDPLGSRAWLLKHAGTQVFWPYPEVQLQWLLQSLENLDEATLYIVQFLDKYWKEFNLTSELQEWEVIEARD</sequence>
<reference evidence="1 2" key="1">
    <citation type="journal article" date="2016" name="Nat. Commun.">
        <title>Extremotolerant tardigrade genome and improved radiotolerance of human cultured cells by tardigrade-unique protein.</title>
        <authorList>
            <person name="Hashimoto T."/>
            <person name="Horikawa D.D."/>
            <person name="Saito Y."/>
            <person name="Kuwahara H."/>
            <person name="Kozuka-Hata H."/>
            <person name="Shin-I T."/>
            <person name="Minakuchi Y."/>
            <person name="Ohishi K."/>
            <person name="Motoyama A."/>
            <person name="Aizu T."/>
            <person name="Enomoto A."/>
            <person name="Kondo K."/>
            <person name="Tanaka S."/>
            <person name="Hara Y."/>
            <person name="Koshikawa S."/>
            <person name="Sagara H."/>
            <person name="Miura T."/>
            <person name="Yokobori S."/>
            <person name="Miyagawa K."/>
            <person name="Suzuki Y."/>
            <person name="Kubo T."/>
            <person name="Oyama M."/>
            <person name="Kohara Y."/>
            <person name="Fujiyama A."/>
            <person name="Arakawa K."/>
            <person name="Katayama T."/>
            <person name="Toyoda A."/>
            <person name="Kunieda T."/>
        </authorList>
    </citation>
    <scope>NUCLEOTIDE SEQUENCE [LARGE SCALE GENOMIC DNA]</scope>
    <source>
        <strain evidence="1 2">YOKOZUNA-1</strain>
    </source>
</reference>
<gene>
    <name evidence="1" type="primary">RvY_02494</name>
    <name evidence="1" type="synonym">RvY_02494.1</name>
    <name evidence="1" type="ORF">RvY_02494-1</name>
</gene>
<proteinExistence type="predicted"/>
<protein>
    <submittedName>
        <fullName evidence="1">Uncharacterized protein</fullName>
    </submittedName>
</protein>
<dbReference type="Proteomes" id="UP000186922">
    <property type="component" value="Unassembled WGS sequence"/>
</dbReference>